<evidence type="ECO:0000259" key="9">
    <source>
        <dbReference type="PROSITE" id="PS50949"/>
    </source>
</evidence>
<evidence type="ECO:0000256" key="7">
    <source>
        <dbReference type="ARBA" id="ARBA00031658"/>
    </source>
</evidence>
<dbReference type="GO" id="GO:0030170">
    <property type="term" value="F:pyridoxal phosphate binding"/>
    <property type="evidence" value="ECO:0007669"/>
    <property type="project" value="InterPro"/>
</dbReference>
<dbReference type="Pfam" id="PF00155">
    <property type="entry name" value="Aminotran_1_2"/>
    <property type="match status" value="1"/>
</dbReference>
<reference evidence="10" key="1">
    <citation type="submission" date="2019-12" db="EMBL/GenBank/DDBJ databases">
        <authorList>
            <person name="Cremers G."/>
        </authorList>
    </citation>
    <scope>NUCLEOTIDE SEQUENCE</scope>
    <source>
        <strain evidence="10">Mbul1</strain>
    </source>
</reference>
<feature type="region of interest" description="Disordered" evidence="8">
    <location>
        <begin position="1"/>
        <end position="32"/>
    </location>
</feature>
<dbReference type="InterPro" id="IPR036388">
    <property type="entry name" value="WH-like_DNA-bd_sf"/>
</dbReference>
<comment type="similarity">
    <text evidence="1">In the C-terminal section; belongs to the class-I pyridoxal-phosphate-dependent aminotransferase family.</text>
</comment>
<dbReference type="PANTHER" id="PTHR46577">
    <property type="entry name" value="HTH-TYPE TRANSCRIPTIONAL REGULATORY PROTEIN GABR"/>
    <property type="match status" value="1"/>
</dbReference>
<keyword evidence="5" id="KW-0238">DNA-binding</keyword>
<dbReference type="InterPro" id="IPR000524">
    <property type="entry name" value="Tscrpt_reg_HTH_GntR"/>
</dbReference>
<keyword evidence="10" id="KW-0032">Aminotransferase</keyword>
<feature type="domain" description="HTH gntR-type" evidence="9">
    <location>
        <begin position="36"/>
        <end position="104"/>
    </location>
</feature>
<dbReference type="CDD" id="cd00609">
    <property type="entry name" value="AAT_like"/>
    <property type="match status" value="1"/>
</dbReference>
<evidence type="ECO:0000256" key="8">
    <source>
        <dbReference type="SAM" id="MobiDB-lite"/>
    </source>
</evidence>
<evidence type="ECO:0000256" key="5">
    <source>
        <dbReference type="ARBA" id="ARBA00023125"/>
    </source>
</evidence>
<dbReference type="InterPro" id="IPR015424">
    <property type="entry name" value="PyrdxlP-dep_Trfase"/>
</dbReference>
<dbReference type="SMART" id="SM00345">
    <property type="entry name" value="HTH_GNTR"/>
    <property type="match status" value="1"/>
</dbReference>
<evidence type="ECO:0000256" key="6">
    <source>
        <dbReference type="ARBA" id="ARBA00023163"/>
    </source>
</evidence>
<dbReference type="InterPro" id="IPR051446">
    <property type="entry name" value="HTH_trans_reg/aminotransferase"/>
</dbReference>
<keyword evidence="6" id="KW-0804">Transcription</keyword>
<dbReference type="PROSITE" id="PS50949">
    <property type="entry name" value="HTH_GNTR"/>
    <property type="match status" value="1"/>
</dbReference>
<dbReference type="Gene3D" id="3.90.1150.10">
    <property type="entry name" value="Aspartate Aminotransferase, domain 1"/>
    <property type="match status" value="1"/>
</dbReference>
<dbReference type="InterPro" id="IPR036390">
    <property type="entry name" value="WH_DNA-bd_sf"/>
</dbReference>
<keyword evidence="4" id="KW-0805">Transcription regulation</keyword>
<dbReference type="Gene3D" id="3.40.640.10">
    <property type="entry name" value="Type I PLP-dependent aspartate aminotransferase-like (Major domain)"/>
    <property type="match status" value="1"/>
</dbReference>
<evidence type="ECO:0000256" key="1">
    <source>
        <dbReference type="ARBA" id="ARBA00005384"/>
    </source>
</evidence>
<keyword evidence="10" id="KW-0808">Transferase</keyword>
<gene>
    <name evidence="10" type="primary">lysN_1</name>
    <name evidence="10" type="ORF">MBUL_00653</name>
</gene>
<sequence length="486" mass="51189">MISGQRARKPGRRAGPSTTPSPPPDGWTPDLGRWGKPHYLAIAEAIADDIRTGRLAVAERLPPQRVLAERLDLDFTTVARGYVEAQRRGLVEARVGQGTFVAGPAVPVPPPRSVAPRRHGPVDFTMNLPPEPDDPALLARMQGGLAVVSEDLPNLLRYQGFGGTPEDKGAAIEWLRRRGLDASRDRLLICPGAHAALGAVMSLVAQPGDTICCEALTYPGARALAAHLGLRLVGLPMDAEGIDAAAFAATCTRHAPKALYLNPTLQNPTTITISPERREAIVTVARRYNVAIIEDDAYGFVPVTPATSFYRLAPEITYHVAGLAKCLGAGLRLAYMLAPSARAALQLTAALRASTVMASPITTALATRWIGDGTAEAILAFVRSESRARQAIAAGMLGRHGVTADPAGFHLWLSLPEGWTRSAFASQARAAGIGAVASDAFLAAGEAPEAVRICLGGLASRAEITQSLEILAHALSHSPALASAYI</sequence>
<name>A0A679IW76_9HYPH</name>
<evidence type="ECO:0000256" key="2">
    <source>
        <dbReference type="ARBA" id="ARBA00016004"/>
    </source>
</evidence>
<dbReference type="Gene3D" id="1.10.10.10">
    <property type="entry name" value="Winged helix-like DNA-binding domain superfamily/Winged helix DNA-binding domain"/>
    <property type="match status" value="1"/>
</dbReference>
<dbReference type="InterPro" id="IPR004839">
    <property type="entry name" value="Aminotransferase_I/II_large"/>
</dbReference>
<evidence type="ECO:0000256" key="4">
    <source>
        <dbReference type="ARBA" id="ARBA00023015"/>
    </source>
</evidence>
<dbReference type="InterPro" id="IPR015421">
    <property type="entry name" value="PyrdxlP-dep_Trfase_major"/>
</dbReference>
<dbReference type="AlphaFoldDB" id="A0A679IW76"/>
<proteinExistence type="inferred from homology"/>
<keyword evidence="3" id="KW-0663">Pyridoxal phosphate</keyword>
<dbReference type="EMBL" id="LR743504">
    <property type="protein sequence ID" value="CAA2100404.1"/>
    <property type="molecule type" value="Genomic_DNA"/>
</dbReference>
<organism evidence="10">
    <name type="scientific">Methylobacterium bullatum</name>
    <dbReference type="NCBI Taxonomy" id="570505"/>
    <lineage>
        <taxon>Bacteria</taxon>
        <taxon>Pseudomonadati</taxon>
        <taxon>Pseudomonadota</taxon>
        <taxon>Alphaproteobacteria</taxon>
        <taxon>Hyphomicrobiales</taxon>
        <taxon>Methylobacteriaceae</taxon>
        <taxon>Methylobacterium</taxon>
    </lineage>
</organism>
<dbReference type="PANTHER" id="PTHR46577:SF1">
    <property type="entry name" value="HTH-TYPE TRANSCRIPTIONAL REGULATORY PROTEIN GABR"/>
    <property type="match status" value="1"/>
</dbReference>
<dbReference type="GO" id="GO:0003700">
    <property type="term" value="F:DNA-binding transcription factor activity"/>
    <property type="evidence" value="ECO:0007669"/>
    <property type="project" value="InterPro"/>
</dbReference>
<protein>
    <recommendedName>
        <fullName evidence="2">8-amino-7-oxononanoate synthase</fullName>
    </recommendedName>
    <alternativeName>
        <fullName evidence="7">Alpha-oxoamine synthase</fullName>
    </alternativeName>
</protein>
<dbReference type="GO" id="GO:0003677">
    <property type="term" value="F:DNA binding"/>
    <property type="evidence" value="ECO:0007669"/>
    <property type="project" value="UniProtKB-KW"/>
</dbReference>
<feature type="compositionally biased region" description="Basic residues" evidence="8">
    <location>
        <begin position="1"/>
        <end position="12"/>
    </location>
</feature>
<dbReference type="Pfam" id="PF00392">
    <property type="entry name" value="GntR"/>
    <property type="match status" value="1"/>
</dbReference>
<dbReference type="CDD" id="cd07377">
    <property type="entry name" value="WHTH_GntR"/>
    <property type="match status" value="1"/>
</dbReference>
<accession>A0A679IW76</accession>
<dbReference type="SUPFAM" id="SSF53383">
    <property type="entry name" value="PLP-dependent transferases"/>
    <property type="match status" value="1"/>
</dbReference>
<evidence type="ECO:0000313" key="10">
    <source>
        <dbReference type="EMBL" id="CAA2100404.1"/>
    </source>
</evidence>
<evidence type="ECO:0000256" key="3">
    <source>
        <dbReference type="ARBA" id="ARBA00022898"/>
    </source>
</evidence>
<dbReference type="SUPFAM" id="SSF46785">
    <property type="entry name" value="Winged helix' DNA-binding domain"/>
    <property type="match status" value="1"/>
</dbReference>
<dbReference type="InterPro" id="IPR015422">
    <property type="entry name" value="PyrdxlP-dep_Trfase_small"/>
</dbReference>
<dbReference type="GO" id="GO:0008483">
    <property type="term" value="F:transaminase activity"/>
    <property type="evidence" value="ECO:0007669"/>
    <property type="project" value="UniProtKB-KW"/>
</dbReference>